<dbReference type="InterPro" id="IPR001054">
    <property type="entry name" value="A/G_cyclase"/>
</dbReference>
<dbReference type="SMART" id="SM00240">
    <property type="entry name" value="FHA"/>
    <property type="match status" value="1"/>
</dbReference>
<dbReference type="SUPFAM" id="SSF49879">
    <property type="entry name" value="SMAD/FHA domain"/>
    <property type="match status" value="1"/>
</dbReference>
<organism evidence="3 4">
    <name type="scientific">Pelomicrobium methylotrophicum</name>
    <dbReference type="NCBI Taxonomy" id="2602750"/>
    <lineage>
        <taxon>Bacteria</taxon>
        <taxon>Pseudomonadati</taxon>
        <taxon>Pseudomonadota</taxon>
        <taxon>Hydrogenophilia</taxon>
        <taxon>Hydrogenophilia incertae sedis</taxon>
        <taxon>Pelomicrobium</taxon>
    </lineage>
</organism>
<dbReference type="Pfam" id="PF00498">
    <property type="entry name" value="FHA"/>
    <property type="match status" value="1"/>
</dbReference>
<dbReference type="Gene3D" id="2.60.200.20">
    <property type="match status" value="1"/>
</dbReference>
<dbReference type="Pfam" id="PF00211">
    <property type="entry name" value="Guanylate_cyc"/>
    <property type="match status" value="1"/>
</dbReference>
<dbReference type="InterPro" id="IPR000253">
    <property type="entry name" value="FHA_dom"/>
</dbReference>
<dbReference type="Proteomes" id="UP000321201">
    <property type="component" value="Unassembled WGS sequence"/>
</dbReference>
<dbReference type="InterPro" id="IPR029787">
    <property type="entry name" value="Nucleotide_cyclase"/>
</dbReference>
<evidence type="ECO:0000313" key="3">
    <source>
        <dbReference type="EMBL" id="TXF12434.1"/>
    </source>
</evidence>
<dbReference type="GO" id="GO:0004016">
    <property type="term" value="F:adenylate cyclase activity"/>
    <property type="evidence" value="ECO:0007669"/>
    <property type="project" value="UniProtKB-ARBA"/>
</dbReference>
<accession>A0A5C7EJT3</accession>
<dbReference type="PANTHER" id="PTHR43081">
    <property type="entry name" value="ADENYLATE CYCLASE, TERMINAL-DIFFERENTIATION SPECIFIC-RELATED"/>
    <property type="match status" value="1"/>
</dbReference>
<dbReference type="Gene3D" id="3.30.70.1230">
    <property type="entry name" value="Nucleotide cyclase"/>
    <property type="match status" value="1"/>
</dbReference>
<dbReference type="GO" id="GO:0006171">
    <property type="term" value="P:cAMP biosynthetic process"/>
    <property type="evidence" value="ECO:0007669"/>
    <property type="project" value="TreeGrafter"/>
</dbReference>
<feature type="domain" description="Guanylate cyclase" evidence="2">
    <location>
        <begin position="9"/>
        <end position="121"/>
    </location>
</feature>
<dbReference type="PROSITE" id="PS50125">
    <property type="entry name" value="GUANYLATE_CYCLASE_2"/>
    <property type="match status" value="1"/>
</dbReference>
<reference evidence="3 4" key="1">
    <citation type="submission" date="2019-08" db="EMBL/GenBank/DDBJ databases">
        <title>Pelomicrobium methylotrophicum gen. nov., sp. nov. a moderately thermophilic, facultatively anaerobic, lithoautotrophic and methylotrophic bacterium isolated from a terrestrial mud volcano.</title>
        <authorList>
            <person name="Slobodkina G.B."/>
            <person name="Merkel A.Y."/>
            <person name="Slobodkin A.I."/>
        </authorList>
    </citation>
    <scope>NUCLEOTIDE SEQUENCE [LARGE SCALE GENOMIC DNA]</scope>
    <source>
        <strain evidence="3 4">SM250</strain>
    </source>
</reference>
<dbReference type="GO" id="GO:0035556">
    <property type="term" value="P:intracellular signal transduction"/>
    <property type="evidence" value="ECO:0007669"/>
    <property type="project" value="InterPro"/>
</dbReference>
<dbReference type="PANTHER" id="PTHR43081:SF19">
    <property type="entry name" value="PH-SENSITIVE ADENYLATE CYCLASE RV1264"/>
    <property type="match status" value="1"/>
</dbReference>
<dbReference type="InterPro" id="IPR008984">
    <property type="entry name" value="SMAD_FHA_dom_sf"/>
</dbReference>
<dbReference type="PROSITE" id="PS50006">
    <property type="entry name" value="FHA_DOMAIN"/>
    <property type="match status" value="1"/>
</dbReference>
<sequence length="304" mass="33793">MGRHLARCAVMFADMVGSTQMYSVLGNLAGRAVVEAYLHRSAIVAAEHSGRLIKAVGDACLCTFPSADEAVHGASALQQYTAAHRFAGERVRLHIGLHYGEVMEEGGDVFGDTVNLAAYLTDMASPEQILTSEATFQVLSDPLKAVCRPIFRARVKDAARETVIYQVLWDRDSTSVTDINFDGQRLLPVDPGALVLTYRGQRVTVDHFRYRVLIGRAPHCDVVVSDRFVSREHAVVRLEGTQFYLMDRSVNGTVLEFEDGGTVHLLRREIPLEASGWIWPGGKRGTSLEEAVRFDRDRRSLYRL</sequence>
<dbReference type="OrthoDB" id="9801841at2"/>
<gene>
    <name evidence="3" type="ORF">FR698_06160</name>
</gene>
<proteinExistence type="predicted"/>
<dbReference type="CDD" id="cd07302">
    <property type="entry name" value="CHD"/>
    <property type="match status" value="1"/>
</dbReference>
<dbReference type="SUPFAM" id="SSF55073">
    <property type="entry name" value="Nucleotide cyclase"/>
    <property type="match status" value="1"/>
</dbReference>
<dbReference type="SMART" id="SM00044">
    <property type="entry name" value="CYCc"/>
    <property type="match status" value="1"/>
</dbReference>
<dbReference type="AlphaFoldDB" id="A0A5C7EJT3"/>
<dbReference type="InParanoid" id="A0A5C7EJT3"/>
<evidence type="ECO:0000259" key="2">
    <source>
        <dbReference type="PROSITE" id="PS50125"/>
    </source>
</evidence>
<dbReference type="InterPro" id="IPR050697">
    <property type="entry name" value="Adenylyl/Guanylyl_Cyclase_3/4"/>
</dbReference>
<name>A0A5C7EJT3_9PROT</name>
<protein>
    <submittedName>
        <fullName evidence="3">Adenylate/guanylate cyclase domain-containing protein</fullName>
    </submittedName>
</protein>
<comment type="caution">
    <text evidence="3">The sequence shown here is derived from an EMBL/GenBank/DDBJ whole genome shotgun (WGS) entry which is preliminary data.</text>
</comment>
<dbReference type="EMBL" id="VPFL01000006">
    <property type="protein sequence ID" value="TXF12434.1"/>
    <property type="molecule type" value="Genomic_DNA"/>
</dbReference>
<feature type="domain" description="FHA" evidence="1">
    <location>
        <begin position="212"/>
        <end position="256"/>
    </location>
</feature>
<evidence type="ECO:0000259" key="1">
    <source>
        <dbReference type="PROSITE" id="PS50006"/>
    </source>
</evidence>
<keyword evidence="4" id="KW-1185">Reference proteome</keyword>
<evidence type="ECO:0000313" key="4">
    <source>
        <dbReference type="Proteomes" id="UP000321201"/>
    </source>
</evidence>